<dbReference type="Proteomes" id="UP000828941">
    <property type="component" value="Chromosome 3"/>
</dbReference>
<evidence type="ECO:0000313" key="1">
    <source>
        <dbReference type="EMBL" id="KAI4351267.1"/>
    </source>
</evidence>
<gene>
    <name evidence="1" type="ORF">L6164_005643</name>
</gene>
<comment type="caution">
    <text evidence="1">The sequence shown here is derived from an EMBL/GenBank/DDBJ whole genome shotgun (WGS) entry which is preliminary data.</text>
</comment>
<keyword evidence="2" id="KW-1185">Reference proteome</keyword>
<evidence type="ECO:0000313" key="2">
    <source>
        <dbReference type="Proteomes" id="UP000828941"/>
    </source>
</evidence>
<accession>A0ACB9PR94</accession>
<sequence length="116" mass="13170">MVCKLRQSLYGLNQAPQRWFAKLSRALETYGFIQSLCDYSLFIFQRLGIQIVALVYVDDLIMVGNNHAAIKRFKDYLHACFHMKDLGLLGAKPALTPLEQNHKLALADGQDFPTPD</sequence>
<protein>
    <submittedName>
        <fullName evidence="1">Uncharacterized protein</fullName>
    </submittedName>
</protein>
<reference evidence="1 2" key="1">
    <citation type="journal article" date="2022" name="DNA Res.">
        <title>Chromosomal-level genome assembly of the orchid tree Bauhinia variegata (Leguminosae; Cercidoideae) supports the allotetraploid origin hypothesis of Bauhinia.</title>
        <authorList>
            <person name="Zhong Y."/>
            <person name="Chen Y."/>
            <person name="Zheng D."/>
            <person name="Pang J."/>
            <person name="Liu Y."/>
            <person name="Luo S."/>
            <person name="Meng S."/>
            <person name="Qian L."/>
            <person name="Wei D."/>
            <person name="Dai S."/>
            <person name="Zhou R."/>
        </authorList>
    </citation>
    <scope>NUCLEOTIDE SEQUENCE [LARGE SCALE GENOMIC DNA]</scope>
    <source>
        <tissue evidence="1">Leaf</tissue>
    </source>
</reference>
<dbReference type="EMBL" id="CM039428">
    <property type="protein sequence ID" value="KAI4351267.1"/>
    <property type="molecule type" value="Genomic_DNA"/>
</dbReference>
<proteinExistence type="predicted"/>
<organism evidence="1 2">
    <name type="scientific">Bauhinia variegata</name>
    <name type="common">Purple orchid tree</name>
    <name type="synonym">Phanera variegata</name>
    <dbReference type="NCBI Taxonomy" id="167791"/>
    <lineage>
        <taxon>Eukaryota</taxon>
        <taxon>Viridiplantae</taxon>
        <taxon>Streptophyta</taxon>
        <taxon>Embryophyta</taxon>
        <taxon>Tracheophyta</taxon>
        <taxon>Spermatophyta</taxon>
        <taxon>Magnoliopsida</taxon>
        <taxon>eudicotyledons</taxon>
        <taxon>Gunneridae</taxon>
        <taxon>Pentapetalae</taxon>
        <taxon>rosids</taxon>
        <taxon>fabids</taxon>
        <taxon>Fabales</taxon>
        <taxon>Fabaceae</taxon>
        <taxon>Cercidoideae</taxon>
        <taxon>Cercideae</taxon>
        <taxon>Bauhiniinae</taxon>
        <taxon>Bauhinia</taxon>
    </lineage>
</organism>
<name>A0ACB9PR94_BAUVA</name>